<evidence type="ECO:0000313" key="2">
    <source>
        <dbReference type="EMBL" id="THG29275.1"/>
    </source>
</evidence>
<keyword evidence="3" id="KW-1185">Reference proteome</keyword>
<reference evidence="2 3" key="1">
    <citation type="submission" date="2019-04" db="EMBL/GenBank/DDBJ databases">
        <authorList>
            <person name="Jiang L."/>
        </authorList>
    </citation>
    <scope>NUCLEOTIDE SEQUENCE [LARGE SCALE GENOMIC DNA]</scope>
    <source>
        <strain evidence="2 3">YIM 131853</strain>
    </source>
</reference>
<dbReference type="Proteomes" id="UP000309133">
    <property type="component" value="Unassembled WGS sequence"/>
</dbReference>
<dbReference type="RefSeq" id="WP_136427606.1">
    <property type="nucleotide sequence ID" value="NZ_SSSM01000005.1"/>
</dbReference>
<sequence length="189" mass="20913">MGRLIYASIVSLDGYVADAAGRFDWSEPDDEVHRFVNEIQRPIGTHLYGRRLYDVLVAWETWDVTREPEVIRDYAEIWRGADKVVYSRTLQEPKSARTRIVEEFDVTAVVELKATSATDILIGGPEIAALALAAGIVDEIHLLVSPVVVGAGNPAFPDDLALSLELTAEHRFGNGVVHLQYSVLESHDS</sequence>
<gene>
    <name evidence="2" type="ORF">E6C64_11135</name>
</gene>
<dbReference type="EMBL" id="SSSM01000005">
    <property type="protein sequence ID" value="THG29275.1"/>
    <property type="molecule type" value="Genomic_DNA"/>
</dbReference>
<dbReference type="Pfam" id="PF01872">
    <property type="entry name" value="RibD_C"/>
    <property type="match status" value="1"/>
</dbReference>
<evidence type="ECO:0000313" key="3">
    <source>
        <dbReference type="Proteomes" id="UP000309133"/>
    </source>
</evidence>
<dbReference type="Gene3D" id="3.40.430.10">
    <property type="entry name" value="Dihydrofolate Reductase, subunit A"/>
    <property type="match status" value="1"/>
</dbReference>
<organism evidence="2 3">
    <name type="scientific">Naasia lichenicola</name>
    <dbReference type="NCBI Taxonomy" id="2565933"/>
    <lineage>
        <taxon>Bacteria</taxon>
        <taxon>Bacillati</taxon>
        <taxon>Actinomycetota</taxon>
        <taxon>Actinomycetes</taxon>
        <taxon>Micrococcales</taxon>
        <taxon>Microbacteriaceae</taxon>
        <taxon>Naasia</taxon>
    </lineage>
</organism>
<comment type="caution">
    <text evidence="2">The sequence shown here is derived from an EMBL/GenBank/DDBJ whole genome shotgun (WGS) entry which is preliminary data.</text>
</comment>
<dbReference type="InterPro" id="IPR002734">
    <property type="entry name" value="RibDG_C"/>
</dbReference>
<dbReference type="SUPFAM" id="SSF53597">
    <property type="entry name" value="Dihydrofolate reductase-like"/>
    <property type="match status" value="1"/>
</dbReference>
<dbReference type="PANTHER" id="PTHR38011">
    <property type="entry name" value="DIHYDROFOLATE REDUCTASE FAMILY PROTEIN (AFU_ORTHOLOGUE AFUA_8G06820)"/>
    <property type="match status" value="1"/>
</dbReference>
<dbReference type="PANTHER" id="PTHR38011:SF11">
    <property type="entry name" value="2,5-DIAMINO-6-RIBOSYLAMINO-4(3H)-PYRIMIDINONE 5'-PHOSPHATE REDUCTASE"/>
    <property type="match status" value="1"/>
</dbReference>
<dbReference type="InterPro" id="IPR024072">
    <property type="entry name" value="DHFR-like_dom_sf"/>
</dbReference>
<protein>
    <submittedName>
        <fullName evidence="2">Deaminase</fullName>
    </submittedName>
</protein>
<dbReference type="GO" id="GO:0009231">
    <property type="term" value="P:riboflavin biosynthetic process"/>
    <property type="evidence" value="ECO:0007669"/>
    <property type="project" value="InterPro"/>
</dbReference>
<dbReference type="GO" id="GO:0008703">
    <property type="term" value="F:5-amino-6-(5-phosphoribosylamino)uracil reductase activity"/>
    <property type="evidence" value="ECO:0007669"/>
    <property type="project" value="InterPro"/>
</dbReference>
<name>A0A4S4FJ85_9MICO</name>
<dbReference type="InterPro" id="IPR050765">
    <property type="entry name" value="Riboflavin_Biosynth_HTPR"/>
</dbReference>
<evidence type="ECO:0000259" key="1">
    <source>
        <dbReference type="Pfam" id="PF01872"/>
    </source>
</evidence>
<feature type="domain" description="Bacterial bifunctional deaminase-reductase C-terminal" evidence="1">
    <location>
        <begin position="4"/>
        <end position="177"/>
    </location>
</feature>
<dbReference type="OrthoDB" id="7949219at2"/>
<dbReference type="AlphaFoldDB" id="A0A4S4FJ85"/>
<proteinExistence type="predicted"/>
<accession>A0A4S4FJ85</accession>